<dbReference type="Proteomes" id="UP000242519">
    <property type="component" value="Unassembled WGS sequence"/>
</dbReference>
<evidence type="ECO:0000313" key="8">
    <source>
        <dbReference type="Proteomes" id="UP000242519"/>
    </source>
</evidence>
<dbReference type="GO" id="GO:0005743">
    <property type="term" value="C:mitochondrial inner membrane"/>
    <property type="evidence" value="ECO:0007669"/>
    <property type="project" value="UniProtKB-SubCell"/>
</dbReference>
<gene>
    <name evidence="7" type="ORF">B2J93_3765</name>
</gene>
<evidence type="ECO:0000256" key="2">
    <source>
        <dbReference type="ARBA" id="ARBA00022692"/>
    </source>
</evidence>
<dbReference type="PANTHER" id="PTHR21382">
    <property type="entry name" value="NADH-UBIQUINONE OXIDOREDUCTASE SUBUNIT"/>
    <property type="match status" value="1"/>
</dbReference>
<keyword evidence="6" id="KW-0472">Membrane</keyword>
<evidence type="ECO:0000256" key="6">
    <source>
        <dbReference type="ARBA" id="ARBA00023136"/>
    </source>
</evidence>
<comment type="subcellular location">
    <subcellularLocation>
        <location evidence="1">Mitochondrion inner membrane</location>
        <topology evidence="1">Multi-pass membrane protein</topology>
    </subcellularLocation>
</comment>
<keyword evidence="4" id="KW-1133">Transmembrane helix</keyword>
<dbReference type="Pfam" id="PF02466">
    <property type="entry name" value="Tim17"/>
    <property type="match status" value="1"/>
</dbReference>
<accession>A0A218YT88</accession>
<comment type="caution">
    <text evidence="7">The sequence shown here is derived from an EMBL/GenBank/DDBJ whole genome shotgun (WGS) entry which is preliminary data.</text>
</comment>
<evidence type="ECO:0000313" key="7">
    <source>
        <dbReference type="EMBL" id="OWO97967.1"/>
    </source>
</evidence>
<evidence type="ECO:0000256" key="1">
    <source>
        <dbReference type="ARBA" id="ARBA00004448"/>
    </source>
</evidence>
<keyword evidence="2" id="KW-0812">Transmembrane</keyword>
<dbReference type="STRING" id="503106.A0A218YT88"/>
<evidence type="ECO:0000256" key="3">
    <source>
        <dbReference type="ARBA" id="ARBA00022792"/>
    </source>
</evidence>
<keyword evidence="3" id="KW-0999">Mitochondrion inner membrane</keyword>
<reference evidence="7 8" key="1">
    <citation type="submission" date="2017-04" db="EMBL/GenBank/DDBJ databases">
        <title>Draft genome sequence of Marssonina coronaria NL1: causal agent of apple blotch.</title>
        <authorList>
            <person name="Cheng Q."/>
        </authorList>
    </citation>
    <scope>NUCLEOTIDE SEQUENCE [LARGE SCALE GENOMIC DNA]</scope>
    <source>
        <strain evidence="7 8">NL1</strain>
    </source>
</reference>
<dbReference type="AlphaFoldDB" id="A0A218YT88"/>
<evidence type="ECO:0008006" key="9">
    <source>
        <dbReference type="Google" id="ProtNLM"/>
    </source>
</evidence>
<dbReference type="EMBL" id="MZNU01000415">
    <property type="protein sequence ID" value="OWO97967.1"/>
    <property type="molecule type" value="Genomic_DNA"/>
</dbReference>
<dbReference type="OrthoDB" id="1913277at2759"/>
<keyword evidence="8" id="KW-1185">Reference proteome</keyword>
<dbReference type="PANTHER" id="PTHR21382:SF1">
    <property type="entry name" value="NADH DEHYDROGENASE [UBIQUINONE] 1 ALPHA SUBCOMPLEX SUBUNIT 11"/>
    <property type="match status" value="1"/>
</dbReference>
<evidence type="ECO:0000256" key="4">
    <source>
        <dbReference type="ARBA" id="ARBA00022989"/>
    </source>
</evidence>
<dbReference type="GO" id="GO:0006120">
    <property type="term" value="P:mitochondrial electron transport, NADH to ubiquinone"/>
    <property type="evidence" value="ECO:0007669"/>
    <property type="project" value="InterPro"/>
</dbReference>
<proteinExistence type="predicted"/>
<name>A0A218YT88_9HELO</name>
<evidence type="ECO:0000256" key="5">
    <source>
        <dbReference type="ARBA" id="ARBA00023128"/>
    </source>
</evidence>
<dbReference type="GO" id="GO:0045271">
    <property type="term" value="C:respiratory chain complex I"/>
    <property type="evidence" value="ECO:0007669"/>
    <property type="project" value="InterPro"/>
</dbReference>
<organism evidence="7 8">
    <name type="scientific">Diplocarpon coronariae</name>
    <dbReference type="NCBI Taxonomy" id="2795749"/>
    <lineage>
        <taxon>Eukaryota</taxon>
        <taxon>Fungi</taxon>
        <taxon>Dikarya</taxon>
        <taxon>Ascomycota</taxon>
        <taxon>Pezizomycotina</taxon>
        <taxon>Leotiomycetes</taxon>
        <taxon>Helotiales</taxon>
        <taxon>Drepanopezizaceae</taxon>
        <taxon>Diplocarpon</taxon>
    </lineage>
</organism>
<dbReference type="InParanoid" id="A0A218YT88"/>
<dbReference type="InterPro" id="IPR039205">
    <property type="entry name" value="NDUFA11"/>
</dbReference>
<keyword evidence="5" id="KW-0496">Mitochondrion</keyword>
<sequence length="191" mass="20566">MASASEQYHPKDTIKAAIQGTLVTGAAGGFISAIQNTLTKRNVGAWGVFTRTGGTIAVFAAVGGTYEFTRFASANLRQRDDSLNPALGGFLAGSILGLRSGSAPVMLGYGALVAVVLGTYDYTGGSLTGFKKDSEVDEFERKEYLRKNRRRPIEETISELGEGRGIYGPGYDERRRERIKEKYGIDVPAKS</sequence>
<protein>
    <recommendedName>
        <fullName evidence="9">NADH-ubiquinone oxidoreductase 213 kDa subunit</fullName>
    </recommendedName>
</protein>